<dbReference type="PANTHER" id="PTHR23510:SF3">
    <property type="entry name" value="MAJOR FACILITATOR SUPERFAMILY DOMAIN-CONTAINING PROTEIN 8"/>
    <property type="match status" value="1"/>
</dbReference>
<dbReference type="Proteomes" id="UP000284657">
    <property type="component" value="Unassembled WGS sequence"/>
</dbReference>
<dbReference type="InterPro" id="IPR051068">
    <property type="entry name" value="MFS_Domain-Containing_Protein"/>
</dbReference>
<keyword evidence="4 7" id="KW-1133">Transmembrane helix</keyword>
<evidence type="ECO:0000313" key="10">
    <source>
        <dbReference type="EMBL" id="RLN67753.1"/>
    </source>
</evidence>
<organism evidence="9 11">
    <name type="scientific">Phytophthora kernoviae</name>
    <dbReference type="NCBI Taxonomy" id="325452"/>
    <lineage>
        <taxon>Eukaryota</taxon>
        <taxon>Sar</taxon>
        <taxon>Stramenopiles</taxon>
        <taxon>Oomycota</taxon>
        <taxon>Peronosporomycetes</taxon>
        <taxon>Peronosporales</taxon>
        <taxon>Peronosporaceae</taxon>
        <taxon>Phytophthora</taxon>
    </lineage>
</organism>
<protein>
    <recommendedName>
        <fullName evidence="8">Major facilitator superfamily (MFS) profile domain-containing protein</fullName>
    </recommendedName>
</protein>
<accession>A0A3F2RBE4</accession>
<feature type="region of interest" description="Disordered" evidence="6">
    <location>
        <begin position="41"/>
        <end position="61"/>
    </location>
</feature>
<sequence>MLLRLTAEPKTPYLPAESPPTLESMTALKILPQLTPILPSNSSFPLSPNNTQAPPPRPKMVNEALSINSGASYGTRSGTDVSSLKPPHSGPQRRLGQWYTNMFMINFLEFATESARGVVLPTLFLYTSSLGGDLAFMGVVNALFSLGRLVSSTAFGWMCDRYSFRSVYLISTFICLVGNIIYVIADSHMGSSLTALAASRFIVGFGGGNRAVCRADVASITTINQRLPYLTILVGVVFLGYALTPGLGSLVADTDMFFCGVHFNRFTSPGMILVLLNVLTLFGILTVYDDTVGVNDGPKESPAEAAISNTLNNHTLMPERIVNIGVLVFIFLNFNTRGILSVFETVNVPLFIGATGSDPDSVSAVIDASNFQFYLGVIGLLSYFSIEYFRHNIRDENWVHIGFVTVLAGNMLLALVPEGLSFTQLSIAEFLVWSVGCPISTTVVLAAFSKLLGGRPQGTLMGLLGSAACISRSILPLLPAVVPTLSMVFWINTVLCALSIVVLWWYTGLVNRTKKALLADVESAYQVVSPPNDPRSPLGSDRADFTDNE</sequence>
<keyword evidence="2" id="KW-0813">Transport</keyword>
<feature type="domain" description="Major facilitator superfamily (MFS) profile" evidence="8">
    <location>
        <begin position="101"/>
        <end position="511"/>
    </location>
</feature>
<gene>
    <name evidence="10" type="ORF">BBJ29_009772</name>
    <name evidence="9" type="ORF">BBP00_00009861</name>
</gene>
<feature type="transmembrane region" description="Helical" evidence="7">
    <location>
        <begin position="427"/>
        <end position="448"/>
    </location>
</feature>
<dbReference type="InterPro" id="IPR036259">
    <property type="entry name" value="MFS_trans_sf"/>
</dbReference>
<evidence type="ECO:0000256" key="5">
    <source>
        <dbReference type="ARBA" id="ARBA00023136"/>
    </source>
</evidence>
<feature type="transmembrane region" description="Helical" evidence="7">
    <location>
        <begin position="321"/>
        <end position="343"/>
    </location>
</feature>
<feature type="transmembrane region" description="Helical" evidence="7">
    <location>
        <begin position="363"/>
        <end position="386"/>
    </location>
</feature>
<feature type="transmembrane region" description="Helical" evidence="7">
    <location>
        <begin position="460"/>
        <end position="481"/>
    </location>
</feature>
<evidence type="ECO:0000256" key="6">
    <source>
        <dbReference type="SAM" id="MobiDB-lite"/>
    </source>
</evidence>
<evidence type="ECO:0000256" key="1">
    <source>
        <dbReference type="ARBA" id="ARBA00004127"/>
    </source>
</evidence>
<dbReference type="PROSITE" id="PS50850">
    <property type="entry name" value="MFS"/>
    <property type="match status" value="1"/>
</dbReference>
<evidence type="ECO:0000256" key="4">
    <source>
        <dbReference type="ARBA" id="ARBA00022989"/>
    </source>
</evidence>
<evidence type="ECO:0000313" key="9">
    <source>
        <dbReference type="EMBL" id="RLN51631.1"/>
    </source>
</evidence>
<evidence type="ECO:0000259" key="8">
    <source>
        <dbReference type="PROSITE" id="PS50850"/>
    </source>
</evidence>
<dbReference type="GO" id="GO:0022857">
    <property type="term" value="F:transmembrane transporter activity"/>
    <property type="evidence" value="ECO:0007669"/>
    <property type="project" value="InterPro"/>
</dbReference>
<feature type="transmembrane region" description="Helical" evidence="7">
    <location>
        <begin position="166"/>
        <end position="185"/>
    </location>
</feature>
<reference evidence="11 12" key="1">
    <citation type="submission" date="2018-07" db="EMBL/GenBank/DDBJ databases">
        <title>Genome sequencing of oomycete isolates from Chile give support for New Zealand origin for Phytophthora kernoviae and make available the first Nothophytophthora sp. genome.</title>
        <authorList>
            <person name="Studholme D.J."/>
            <person name="Sanfuentes E."/>
            <person name="Panda P."/>
            <person name="Hill R."/>
            <person name="Sambles C."/>
            <person name="Grant M."/>
            <person name="Williams N.M."/>
            <person name="Mcdougal R.L."/>
        </authorList>
    </citation>
    <scope>NUCLEOTIDE SEQUENCE [LARGE SCALE GENOMIC DNA]</scope>
    <source>
        <strain evidence="9">Chile6</strain>
        <strain evidence="10">Chile7</strain>
    </source>
</reference>
<dbReference type="InterPro" id="IPR020846">
    <property type="entry name" value="MFS_dom"/>
</dbReference>
<comment type="caution">
    <text evidence="9">The sequence shown here is derived from an EMBL/GenBank/DDBJ whole genome shotgun (WGS) entry which is preliminary data.</text>
</comment>
<evidence type="ECO:0000313" key="11">
    <source>
        <dbReference type="Proteomes" id="UP000277300"/>
    </source>
</evidence>
<feature type="transmembrane region" description="Helical" evidence="7">
    <location>
        <begin position="123"/>
        <end position="146"/>
    </location>
</feature>
<name>A0A3F2RBE4_9STRA</name>
<feature type="region of interest" description="Disordered" evidence="6">
    <location>
        <begin position="529"/>
        <end position="549"/>
    </location>
</feature>
<evidence type="ECO:0000256" key="2">
    <source>
        <dbReference type="ARBA" id="ARBA00022448"/>
    </source>
</evidence>
<dbReference type="AlphaFoldDB" id="A0A3F2RBE4"/>
<dbReference type="Proteomes" id="UP000277300">
    <property type="component" value="Unassembled WGS sequence"/>
</dbReference>
<keyword evidence="3 7" id="KW-0812">Transmembrane</keyword>
<feature type="transmembrane region" description="Helical" evidence="7">
    <location>
        <begin position="398"/>
        <end position="415"/>
    </location>
</feature>
<dbReference type="Gene3D" id="1.20.1250.20">
    <property type="entry name" value="MFS general substrate transporter like domains"/>
    <property type="match status" value="1"/>
</dbReference>
<dbReference type="EMBL" id="MBDO02000906">
    <property type="protein sequence ID" value="RLN51631.1"/>
    <property type="molecule type" value="Genomic_DNA"/>
</dbReference>
<dbReference type="SUPFAM" id="SSF103473">
    <property type="entry name" value="MFS general substrate transporter"/>
    <property type="match status" value="1"/>
</dbReference>
<dbReference type="InterPro" id="IPR011701">
    <property type="entry name" value="MFS"/>
</dbReference>
<dbReference type="OrthoDB" id="370281at2759"/>
<feature type="transmembrane region" description="Helical" evidence="7">
    <location>
        <begin position="271"/>
        <end position="288"/>
    </location>
</feature>
<dbReference type="Pfam" id="PF07690">
    <property type="entry name" value="MFS_1"/>
    <property type="match status" value="1"/>
</dbReference>
<comment type="subcellular location">
    <subcellularLocation>
        <location evidence="1">Endomembrane system</location>
        <topology evidence="1">Multi-pass membrane protein</topology>
    </subcellularLocation>
</comment>
<evidence type="ECO:0000256" key="3">
    <source>
        <dbReference type="ARBA" id="ARBA00022692"/>
    </source>
</evidence>
<dbReference type="EMBL" id="MBAD02000440">
    <property type="protein sequence ID" value="RLN67753.1"/>
    <property type="molecule type" value="Genomic_DNA"/>
</dbReference>
<evidence type="ECO:0000313" key="12">
    <source>
        <dbReference type="Proteomes" id="UP000284657"/>
    </source>
</evidence>
<dbReference type="PANTHER" id="PTHR23510">
    <property type="entry name" value="INNER MEMBRANE TRANSPORT PROTEIN YAJR"/>
    <property type="match status" value="1"/>
</dbReference>
<keyword evidence="5 7" id="KW-0472">Membrane</keyword>
<proteinExistence type="predicted"/>
<evidence type="ECO:0000256" key="7">
    <source>
        <dbReference type="SAM" id="Phobius"/>
    </source>
</evidence>
<feature type="transmembrane region" description="Helical" evidence="7">
    <location>
        <begin position="487"/>
        <end position="506"/>
    </location>
</feature>
<feature type="compositionally biased region" description="Low complexity" evidence="6">
    <location>
        <begin position="41"/>
        <end position="50"/>
    </location>
</feature>
<feature type="transmembrane region" description="Helical" evidence="7">
    <location>
        <begin position="229"/>
        <end position="251"/>
    </location>
</feature>
<dbReference type="GO" id="GO:0012505">
    <property type="term" value="C:endomembrane system"/>
    <property type="evidence" value="ECO:0007669"/>
    <property type="project" value="UniProtKB-SubCell"/>
</dbReference>